<keyword evidence="1" id="KW-0732">Signal</keyword>
<sequence>MAALSTSLFLLSFILFFAFAKSGSQVPVFIWSKDSELNGATPVLAGHTVEGNDFEEKYLDRLFESPKLICVFIQDRLSVDDISRYGDAYSPGDSGAAFSNLKIAMETANSSVVLPLVELNSAGVSHELVNLIKRKTDGLVREFSSEDKLIGAIVEQISASGLPYSCILTSTAPNVVH</sequence>
<evidence type="ECO:0000256" key="1">
    <source>
        <dbReference type="SAM" id="SignalP"/>
    </source>
</evidence>
<organism evidence="2 3">
    <name type="scientific">Acropora cervicornis</name>
    <name type="common">Staghorn coral</name>
    <dbReference type="NCBI Taxonomy" id="6130"/>
    <lineage>
        <taxon>Eukaryota</taxon>
        <taxon>Metazoa</taxon>
        <taxon>Cnidaria</taxon>
        <taxon>Anthozoa</taxon>
        <taxon>Hexacorallia</taxon>
        <taxon>Scleractinia</taxon>
        <taxon>Astrocoeniina</taxon>
        <taxon>Acroporidae</taxon>
        <taxon>Acropora</taxon>
    </lineage>
</organism>
<reference evidence="2" key="1">
    <citation type="journal article" date="2023" name="G3 (Bethesda)">
        <title>Whole genome assembly and annotation of the endangered Caribbean coral Acropora cervicornis.</title>
        <authorList>
            <person name="Selwyn J.D."/>
            <person name="Vollmer S.V."/>
        </authorList>
    </citation>
    <scope>NUCLEOTIDE SEQUENCE</scope>
    <source>
        <strain evidence="2">K2</strain>
    </source>
</reference>
<dbReference type="GO" id="GO:0033176">
    <property type="term" value="C:proton-transporting V-type ATPase complex"/>
    <property type="evidence" value="ECO:0007669"/>
    <property type="project" value="TreeGrafter"/>
</dbReference>
<comment type="caution">
    <text evidence="2">The sequence shown here is derived from an EMBL/GenBank/DDBJ whole genome shotgun (WGS) entry which is preliminary data.</text>
</comment>
<evidence type="ECO:0000313" key="2">
    <source>
        <dbReference type="EMBL" id="KAK2549637.1"/>
    </source>
</evidence>
<dbReference type="GO" id="GO:0030641">
    <property type="term" value="P:regulation of cellular pH"/>
    <property type="evidence" value="ECO:0007669"/>
    <property type="project" value="TreeGrafter"/>
</dbReference>
<evidence type="ECO:0000313" key="3">
    <source>
        <dbReference type="Proteomes" id="UP001249851"/>
    </source>
</evidence>
<keyword evidence="3" id="KW-1185">Reference proteome</keyword>
<feature type="signal peptide" evidence="1">
    <location>
        <begin position="1"/>
        <end position="24"/>
    </location>
</feature>
<gene>
    <name evidence="2" type="ORF">P5673_029890</name>
</gene>
<accession>A0AAD9PUZ4</accession>
<name>A0AAD9PUZ4_ACRCE</name>
<proteinExistence type="predicted"/>
<dbReference type="Proteomes" id="UP001249851">
    <property type="component" value="Unassembled WGS sequence"/>
</dbReference>
<dbReference type="InterPro" id="IPR008388">
    <property type="entry name" value="Ac45_acc_su"/>
</dbReference>
<dbReference type="EMBL" id="JARQWQ010000123">
    <property type="protein sequence ID" value="KAK2549637.1"/>
    <property type="molecule type" value="Genomic_DNA"/>
</dbReference>
<dbReference type="GO" id="GO:0001671">
    <property type="term" value="F:ATPase activator activity"/>
    <property type="evidence" value="ECO:0007669"/>
    <property type="project" value="TreeGrafter"/>
</dbReference>
<dbReference type="PANTHER" id="PTHR12471">
    <property type="entry name" value="VACUOLAR ATP SYNTHASE SUBUNIT S1"/>
    <property type="match status" value="1"/>
</dbReference>
<protein>
    <submittedName>
        <fullName evidence="2">V-type proton ATPase subunit S1</fullName>
    </submittedName>
</protein>
<dbReference type="AlphaFoldDB" id="A0AAD9PUZ4"/>
<feature type="chain" id="PRO_5042180115" evidence="1">
    <location>
        <begin position="25"/>
        <end position="177"/>
    </location>
</feature>
<reference evidence="2" key="2">
    <citation type="journal article" date="2023" name="Science">
        <title>Genomic signatures of disease resistance in endangered staghorn corals.</title>
        <authorList>
            <person name="Vollmer S.V."/>
            <person name="Selwyn J.D."/>
            <person name="Despard B.A."/>
            <person name="Roesel C.L."/>
        </authorList>
    </citation>
    <scope>NUCLEOTIDE SEQUENCE</scope>
    <source>
        <strain evidence="2">K2</strain>
    </source>
</reference>
<dbReference type="PANTHER" id="PTHR12471:SF7">
    <property type="entry name" value="V-TYPE PROTON ATPASE SUBUNIT S1"/>
    <property type="match status" value="1"/>
</dbReference>